<dbReference type="SUPFAM" id="SSF143430">
    <property type="entry name" value="TTP0101/SSO1404-like"/>
    <property type="match status" value="1"/>
</dbReference>
<feature type="binding site" evidence="9">
    <location>
        <position position="8"/>
    </location>
    <ligand>
        <name>Mg(2+)</name>
        <dbReference type="ChEBI" id="CHEBI:18420"/>
        <note>catalytic</note>
    </ligand>
</feature>
<dbReference type="GO" id="GO:0046872">
    <property type="term" value="F:metal ion binding"/>
    <property type="evidence" value="ECO:0007669"/>
    <property type="project" value="UniProtKB-UniRule"/>
</dbReference>
<keyword evidence="7 9" id="KW-0460">Magnesium</keyword>
<evidence type="ECO:0000256" key="8">
    <source>
        <dbReference type="ARBA" id="ARBA00023118"/>
    </source>
</evidence>
<dbReference type="HAMAP" id="MF_01471">
    <property type="entry name" value="Cas2"/>
    <property type="match status" value="1"/>
</dbReference>
<accession>A0A926F8Y2</accession>
<comment type="cofactor">
    <cofactor evidence="1 9">
        <name>Mg(2+)</name>
        <dbReference type="ChEBI" id="CHEBI:18420"/>
    </cofactor>
</comment>
<evidence type="ECO:0000313" key="11">
    <source>
        <dbReference type="Proteomes" id="UP000651085"/>
    </source>
</evidence>
<dbReference type="GO" id="GO:0016787">
    <property type="term" value="F:hydrolase activity"/>
    <property type="evidence" value="ECO:0007669"/>
    <property type="project" value="UniProtKB-KW"/>
</dbReference>
<evidence type="ECO:0000256" key="2">
    <source>
        <dbReference type="ARBA" id="ARBA00009959"/>
    </source>
</evidence>
<evidence type="ECO:0000256" key="1">
    <source>
        <dbReference type="ARBA" id="ARBA00001946"/>
    </source>
</evidence>
<dbReference type="PANTHER" id="PTHR34405:SF1">
    <property type="entry name" value="CRISPR-ASSOCIATED ENDORIBONUCLEASE CAS2"/>
    <property type="match status" value="1"/>
</dbReference>
<organism evidence="10 11">
    <name type="scientific">Jilunia laotingensis</name>
    <dbReference type="NCBI Taxonomy" id="2763675"/>
    <lineage>
        <taxon>Bacteria</taxon>
        <taxon>Pseudomonadati</taxon>
        <taxon>Bacteroidota</taxon>
        <taxon>Bacteroidia</taxon>
        <taxon>Bacteroidales</taxon>
        <taxon>Bacteroidaceae</taxon>
        <taxon>Jilunia</taxon>
    </lineage>
</organism>
<comment type="caution">
    <text evidence="10">The sequence shown here is derived from an EMBL/GenBank/DDBJ whole genome shotgun (WGS) entry which is preliminary data.</text>
</comment>
<comment type="similarity">
    <text evidence="2 9">Belongs to the CRISPR-associated endoribonuclease Cas2 protein family.</text>
</comment>
<comment type="function">
    <text evidence="9">CRISPR (clustered regularly interspaced short palindromic repeat), is an adaptive immune system that provides protection against mobile genetic elements (viruses, transposable elements and conjugative plasmids). CRISPR clusters contain sequences complementary to antecedent mobile elements and target invading nucleic acids. CRISPR clusters are transcribed and processed into CRISPR RNA (crRNA). Functions as a ssRNA-specific endoribonuclease. Involved in the integration of spacer DNA into the CRISPR cassette.</text>
</comment>
<protein>
    <recommendedName>
        <fullName evidence="9">CRISPR-associated endoribonuclease Cas2</fullName>
        <ecNumber evidence="9">3.1.-.-</ecNumber>
    </recommendedName>
</protein>
<dbReference type="InterPro" id="IPR021127">
    <property type="entry name" value="CRISPR_associated_Cas2"/>
</dbReference>
<dbReference type="GO" id="GO:0051607">
    <property type="term" value="P:defense response to virus"/>
    <property type="evidence" value="ECO:0007669"/>
    <property type="project" value="UniProtKB-UniRule"/>
</dbReference>
<comment type="subunit">
    <text evidence="9">Homodimer, forms a heterotetramer with a Cas1 homodimer.</text>
</comment>
<dbReference type="PANTHER" id="PTHR34405">
    <property type="entry name" value="CRISPR-ASSOCIATED ENDORIBONUCLEASE CAS2"/>
    <property type="match status" value="1"/>
</dbReference>
<keyword evidence="4 9" id="KW-0479">Metal-binding</keyword>
<evidence type="ECO:0000256" key="5">
    <source>
        <dbReference type="ARBA" id="ARBA00022759"/>
    </source>
</evidence>
<sequence>MYVILVYDFGEKRVAKMLKLCRKYLNWIQNSVLEGEISEVRLKELLILAKGFMKEDEDSIIIFKGSKQYSFEKEIVGKERCRIDNFL</sequence>
<keyword evidence="11" id="KW-1185">Reference proteome</keyword>
<evidence type="ECO:0000313" key="10">
    <source>
        <dbReference type="EMBL" id="MBC8594247.1"/>
    </source>
</evidence>
<keyword evidence="8 9" id="KW-0051">Antiviral defense</keyword>
<keyword evidence="3 9" id="KW-0540">Nuclease</keyword>
<dbReference type="GO" id="GO:0043571">
    <property type="term" value="P:maintenance of CRISPR repeat elements"/>
    <property type="evidence" value="ECO:0007669"/>
    <property type="project" value="UniProtKB-UniRule"/>
</dbReference>
<dbReference type="RefSeq" id="WP_262435346.1">
    <property type="nucleotide sequence ID" value="NZ_JACRTF010000001.1"/>
</dbReference>
<dbReference type="Proteomes" id="UP000651085">
    <property type="component" value="Unassembled WGS sequence"/>
</dbReference>
<dbReference type="EC" id="3.1.-.-" evidence="9"/>
<keyword evidence="5 9" id="KW-0255">Endonuclease</keyword>
<dbReference type="EMBL" id="JACRTF010000001">
    <property type="protein sequence ID" value="MBC8594247.1"/>
    <property type="molecule type" value="Genomic_DNA"/>
</dbReference>
<name>A0A926F8Y2_9BACT</name>
<keyword evidence="6 9" id="KW-0378">Hydrolase</keyword>
<dbReference type="NCBIfam" id="TIGR01573">
    <property type="entry name" value="cas2"/>
    <property type="match status" value="1"/>
</dbReference>
<evidence type="ECO:0000256" key="4">
    <source>
        <dbReference type="ARBA" id="ARBA00022723"/>
    </source>
</evidence>
<dbReference type="Pfam" id="PF09827">
    <property type="entry name" value="CRISPR_Cas2"/>
    <property type="match status" value="1"/>
</dbReference>
<dbReference type="CDD" id="cd09725">
    <property type="entry name" value="Cas2_I_II_III"/>
    <property type="match status" value="1"/>
</dbReference>
<evidence type="ECO:0000256" key="6">
    <source>
        <dbReference type="ARBA" id="ARBA00022801"/>
    </source>
</evidence>
<evidence type="ECO:0000256" key="3">
    <source>
        <dbReference type="ARBA" id="ARBA00022722"/>
    </source>
</evidence>
<proteinExistence type="inferred from homology"/>
<dbReference type="AlphaFoldDB" id="A0A926F8Y2"/>
<dbReference type="Gene3D" id="3.30.70.240">
    <property type="match status" value="1"/>
</dbReference>
<gene>
    <name evidence="9 10" type="primary">cas2</name>
    <name evidence="10" type="ORF">H8744_13525</name>
</gene>
<reference evidence="10" key="1">
    <citation type="submission" date="2020-08" db="EMBL/GenBank/DDBJ databases">
        <title>Genome public.</title>
        <authorList>
            <person name="Liu C."/>
            <person name="Sun Q."/>
        </authorList>
    </citation>
    <scope>NUCLEOTIDE SEQUENCE</scope>
    <source>
        <strain evidence="10">N12</strain>
    </source>
</reference>
<dbReference type="GO" id="GO:0004521">
    <property type="term" value="F:RNA endonuclease activity"/>
    <property type="evidence" value="ECO:0007669"/>
    <property type="project" value="InterPro"/>
</dbReference>
<dbReference type="InterPro" id="IPR019199">
    <property type="entry name" value="Virulence_VapD/CRISPR_Cas2"/>
</dbReference>
<evidence type="ECO:0000256" key="7">
    <source>
        <dbReference type="ARBA" id="ARBA00022842"/>
    </source>
</evidence>
<evidence type="ECO:0000256" key="9">
    <source>
        <dbReference type="HAMAP-Rule" id="MF_01471"/>
    </source>
</evidence>